<dbReference type="InterPro" id="IPR004843">
    <property type="entry name" value="Calcineurin-like_PHP"/>
</dbReference>
<evidence type="ECO:0000313" key="8">
    <source>
        <dbReference type="Proteomes" id="UP000005631"/>
    </source>
</evidence>
<dbReference type="AlphaFoldDB" id="G8R0W1"/>
<evidence type="ECO:0000256" key="1">
    <source>
        <dbReference type="ARBA" id="ARBA00022475"/>
    </source>
</evidence>
<dbReference type="GO" id="GO:0046872">
    <property type="term" value="F:metal ion binding"/>
    <property type="evidence" value="ECO:0007669"/>
    <property type="project" value="UniProtKB-KW"/>
</dbReference>
<evidence type="ECO:0000313" key="7">
    <source>
        <dbReference type="EMBL" id="AEV31632.1"/>
    </source>
</evidence>
<proteinExistence type="predicted"/>
<dbReference type="InterPro" id="IPR029052">
    <property type="entry name" value="Metallo-depent_PP-like"/>
</dbReference>
<protein>
    <recommendedName>
        <fullName evidence="6">Calcineurin-like phosphoesterase domain-containing protein</fullName>
    </recommendedName>
</protein>
<dbReference type="KEGG" id="oho:Oweho_0617"/>
<dbReference type="PANTHER" id="PTHR34990:SF2">
    <property type="entry name" value="BLL8164 PROTEIN"/>
    <property type="match status" value="1"/>
</dbReference>
<dbReference type="EMBL" id="CP003156">
    <property type="protein sequence ID" value="AEV31632.1"/>
    <property type="molecule type" value="Genomic_DNA"/>
</dbReference>
<dbReference type="SUPFAM" id="SSF56300">
    <property type="entry name" value="Metallo-dependent phosphatases"/>
    <property type="match status" value="1"/>
</dbReference>
<dbReference type="Gene3D" id="3.60.21.10">
    <property type="match status" value="1"/>
</dbReference>
<dbReference type="Proteomes" id="UP000005631">
    <property type="component" value="Chromosome"/>
</dbReference>
<keyword evidence="4" id="KW-0472">Membrane</keyword>
<dbReference type="PANTHER" id="PTHR34990">
    <property type="entry name" value="UDP-2,3-DIACYLGLUCOSAMINE HYDROLASE-RELATED"/>
    <property type="match status" value="1"/>
</dbReference>
<dbReference type="InterPro" id="IPR043461">
    <property type="entry name" value="LpxH-like"/>
</dbReference>
<dbReference type="OrthoDB" id="9802481at2"/>
<dbReference type="GO" id="GO:0016020">
    <property type="term" value="C:membrane"/>
    <property type="evidence" value="ECO:0007669"/>
    <property type="project" value="GOC"/>
</dbReference>
<dbReference type="PATRIC" id="fig|926562.3.peg.630"/>
<keyword evidence="8" id="KW-1185">Reference proteome</keyword>
<dbReference type="RefSeq" id="WP_014200993.1">
    <property type="nucleotide sequence ID" value="NC_016599.1"/>
</dbReference>
<evidence type="ECO:0000259" key="6">
    <source>
        <dbReference type="Pfam" id="PF00149"/>
    </source>
</evidence>
<keyword evidence="3" id="KW-0479">Metal-binding</keyword>
<feature type="domain" description="Calcineurin-like phosphoesterase" evidence="6">
    <location>
        <begin position="8"/>
        <end position="205"/>
    </location>
</feature>
<sequence>MKKRKVEVVVISDVHLGTFGCRAKELYRYLKSIQPKTLVLNGDIVDIWQFRKRYFPKSHLKVIKQIISMASKGTQVHYLTGNHDEMLRKFSDASFGNIHLQDKLILNLGDKKAWIFHGDIFDASIQSAKWIAKLGGWGYDLLITINSFSNWCLEKIGRERFSFSKMIKNSVKKAVKYITDFEDTAAELAVDQGFDFVICGHIHQPEMLEVKTKNGSCVYLNSGDWIENLTALEYNKGSWQMYHYEKEDDDEKDDDENLNDLNIQRLIKKVTDHKSEHEQSA</sequence>
<organism evidence="7 8">
    <name type="scientific">Owenweeksia hongkongensis (strain DSM 17368 / CIP 108786 / JCM 12287 / NRRL B-23963 / UST20020801)</name>
    <dbReference type="NCBI Taxonomy" id="926562"/>
    <lineage>
        <taxon>Bacteria</taxon>
        <taxon>Pseudomonadati</taxon>
        <taxon>Bacteroidota</taxon>
        <taxon>Flavobacteriia</taxon>
        <taxon>Flavobacteriales</taxon>
        <taxon>Owenweeksiaceae</taxon>
        <taxon>Owenweeksia</taxon>
    </lineage>
</organism>
<dbReference type="eggNOG" id="COG2908">
    <property type="taxonomic scope" value="Bacteria"/>
</dbReference>
<dbReference type="GO" id="GO:0008758">
    <property type="term" value="F:UDP-2,3-diacylglucosamine hydrolase activity"/>
    <property type="evidence" value="ECO:0007669"/>
    <property type="project" value="TreeGrafter"/>
</dbReference>
<evidence type="ECO:0000256" key="5">
    <source>
        <dbReference type="ARBA" id="ARBA00023211"/>
    </source>
</evidence>
<evidence type="ECO:0000256" key="3">
    <source>
        <dbReference type="ARBA" id="ARBA00022723"/>
    </source>
</evidence>
<dbReference type="HOGENOM" id="CLU_061126_2_0_10"/>
<dbReference type="STRING" id="926562.Oweho_0617"/>
<reference evidence="7 8" key="1">
    <citation type="journal article" date="2012" name="Stand. Genomic Sci.">
        <title>Genome sequence of the orange-pigmented seawater bacterium Owenweeksia hongkongensis type strain (UST20020801(T)).</title>
        <authorList>
            <person name="Riedel T."/>
            <person name="Held B."/>
            <person name="Nolan M."/>
            <person name="Lucas S."/>
            <person name="Lapidus A."/>
            <person name="Tice H."/>
            <person name="Del Rio T.G."/>
            <person name="Cheng J.F."/>
            <person name="Han C."/>
            <person name="Tapia R."/>
            <person name="Goodwin L.A."/>
            <person name="Pitluck S."/>
            <person name="Liolios K."/>
            <person name="Mavromatis K."/>
            <person name="Pagani I."/>
            <person name="Ivanova N."/>
            <person name="Mikhailova N."/>
            <person name="Pati A."/>
            <person name="Chen A."/>
            <person name="Palaniappan K."/>
            <person name="Rohde M."/>
            <person name="Tindall B.J."/>
            <person name="Detter J.C."/>
            <person name="Goker M."/>
            <person name="Woyke T."/>
            <person name="Bristow J."/>
            <person name="Eisen J.A."/>
            <person name="Markowitz V."/>
            <person name="Hugenholtz P."/>
            <person name="Klenk H.P."/>
            <person name="Kyrpides N.C."/>
        </authorList>
    </citation>
    <scope>NUCLEOTIDE SEQUENCE</scope>
    <source>
        <strain evidence="8">DSM 17368 / JCM 12287 / NRRL B-23963</strain>
    </source>
</reference>
<keyword evidence="1" id="KW-1003">Cell membrane</keyword>
<name>G8R0W1_OWEHD</name>
<evidence type="ECO:0000256" key="2">
    <source>
        <dbReference type="ARBA" id="ARBA00022519"/>
    </source>
</evidence>
<dbReference type="GO" id="GO:0009245">
    <property type="term" value="P:lipid A biosynthetic process"/>
    <property type="evidence" value="ECO:0007669"/>
    <property type="project" value="TreeGrafter"/>
</dbReference>
<keyword evidence="2" id="KW-0997">Cell inner membrane</keyword>
<evidence type="ECO:0000256" key="4">
    <source>
        <dbReference type="ARBA" id="ARBA00023136"/>
    </source>
</evidence>
<accession>G8R0W1</accession>
<keyword evidence="5" id="KW-0464">Manganese</keyword>
<dbReference type="CDD" id="cd07398">
    <property type="entry name" value="MPP_YbbF-LpxH"/>
    <property type="match status" value="1"/>
</dbReference>
<gene>
    <name evidence="7" type="ordered locus">Oweho_0617</name>
</gene>
<dbReference type="Pfam" id="PF00149">
    <property type="entry name" value="Metallophos"/>
    <property type="match status" value="1"/>
</dbReference>